<proteinExistence type="inferred from homology"/>
<protein>
    <submittedName>
        <fullName evidence="6">Uncharacterized protein</fullName>
    </submittedName>
</protein>
<dbReference type="InParanoid" id="A0A1Z5JU36"/>
<evidence type="ECO:0000256" key="4">
    <source>
        <dbReference type="SAM" id="Coils"/>
    </source>
</evidence>
<reference evidence="6 7" key="1">
    <citation type="journal article" date="2015" name="Plant Cell">
        <title>Oil accumulation by the oleaginous diatom Fistulifera solaris as revealed by the genome and transcriptome.</title>
        <authorList>
            <person name="Tanaka T."/>
            <person name="Maeda Y."/>
            <person name="Veluchamy A."/>
            <person name="Tanaka M."/>
            <person name="Abida H."/>
            <person name="Marechal E."/>
            <person name="Bowler C."/>
            <person name="Muto M."/>
            <person name="Sunaga Y."/>
            <person name="Tanaka M."/>
            <person name="Yoshino T."/>
            <person name="Taniguchi T."/>
            <person name="Fukuda Y."/>
            <person name="Nemoto M."/>
            <person name="Matsumoto M."/>
            <person name="Wong P.S."/>
            <person name="Aburatani S."/>
            <person name="Fujibuchi W."/>
        </authorList>
    </citation>
    <scope>NUCLEOTIDE SEQUENCE [LARGE SCALE GENOMIC DNA]</scope>
    <source>
        <strain evidence="6 7">JPCC DA0580</strain>
    </source>
</reference>
<dbReference type="Gene3D" id="1.25.40.180">
    <property type="match status" value="2"/>
</dbReference>
<dbReference type="GO" id="GO:0003729">
    <property type="term" value="F:mRNA binding"/>
    <property type="evidence" value="ECO:0007669"/>
    <property type="project" value="TreeGrafter"/>
</dbReference>
<evidence type="ECO:0000256" key="5">
    <source>
        <dbReference type="SAM" id="MobiDB-lite"/>
    </source>
</evidence>
<sequence length="716" mass="81326">MSTVPRKEMREGKPQRPDSSYDASSSFIRSPPKRSTKTASAPTTPNRWQSLTQSSTPVSSWTVVENGSPQKRNHLQRNNSHQSSQTGNRPRLHSAPVGESSSSRDGHNFSSPRKKKSFNEGRQNNHNNNNNHTARMIRRTRSDGPMFSTRQPSFHKSQNPQRRLRRYQSSSDMPLPSLPTLQVISMHVFLSHQLYYTQPPPNLKSSCPTVWNSLALDNPVSYFKDLHEQYVQALPQQHERICQGLLNKLSWTNAPKLVVLYAQQMRMNRNTGRDCVRWIVHKAQQEPHYADMYAHFAKELSQLEGEENTVSVWLREQCWNEMAVSKLSTAWLGLIRFVGALYRTDSTMIPIEDYLNWIGDRIRSDSQDNELVLEGLGQLLTHSQWEGPSDSTATTATTTSTAEHVKIDSIWPMVQDLAKTGQATIFCNPETGSILLQTSKRIQFLLQDLIDLKQNRWELKARLVQAQARTLDEIHEQMEMEEEDGAIVTKNNSALSFIHWRSSSATAAPAQQRSKQYPEPADCAEHMHSMIRVYLLNEEEPMEHVMEKWTASVGEGPADDQDYQARVAAVLADSILMALEMKSQQVERLKSLMQRIVGGNDDSKTTMTSLLLRGLQLPLELLRDVELDAPKAVSYLGQFLSGFDISLRDLFFQGTPDTWPERPGALAVHLVAARGNSSEDDLKCIEEILQHSAEVREHSTIVEWITQVKDLNKPKN</sequence>
<gene>
    <name evidence="6" type="ORF">FisN_10Lh128</name>
</gene>
<dbReference type="Proteomes" id="UP000198406">
    <property type="component" value="Unassembled WGS sequence"/>
</dbReference>
<feature type="compositionally biased region" description="Polar residues" evidence="5">
    <location>
        <begin position="148"/>
        <end position="172"/>
    </location>
</feature>
<keyword evidence="3" id="KW-0648">Protein biosynthesis</keyword>
<dbReference type="SUPFAM" id="SSF48371">
    <property type="entry name" value="ARM repeat"/>
    <property type="match status" value="1"/>
</dbReference>
<dbReference type="InterPro" id="IPR016024">
    <property type="entry name" value="ARM-type_fold"/>
</dbReference>
<dbReference type="AlphaFoldDB" id="A0A1Z5JU36"/>
<name>A0A1Z5JU36_FISSO</name>
<dbReference type="EMBL" id="BDSP01000114">
    <property type="protein sequence ID" value="GAX17271.1"/>
    <property type="molecule type" value="Genomic_DNA"/>
</dbReference>
<dbReference type="PANTHER" id="PTHR23253">
    <property type="entry name" value="EUKARYOTIC TRANSLATION INITIATION FACTOR 4 GAMMA"/>
    <property type="match status" value="1"/>
</dbReference>
<evidence type="ECO:0000256" key="3">
    <source>
        <dbReference type="ARBA" id="ARBA00022917"/>
    </source>
</evidence>
<keyword evidence="7" id="KW-1185">Reference proteome</keyword>
<feature type="region of interest" description="Disordered" evidence="5">
    <location>
        <begin position="1"/>
        <end position="173"/>
    </location>
</feature>
<dbReference type="GO" id="GO:0003743">
    <property type="term" value="F:translation initiation factor activity"/>
    <property type="evidence" value="ECO:0007669"/>
    <property type="project" value="UniProtKB-KW"/>
</dbReference>
<dbReference type="PANTHER" id="PTHR23253:SF9">
    <property type="entry name" value="EUKARYOTIC TRANSLATION INITIATION FACTOR 4 GAMMA 2"/>
    <property type="match status" value="1"/>
</dbReference>
<keyword evidence="2" id="KW-0396">Initiation factor</keyword>
<organism evidence="6 7">
    <name type="scientific">Fistulifera solaris</name>
    <name type="common">Oleaginous diatom</name>
    <dbReference type="NCBI Taxonomy" id="1519565"/>
    <lineage>
        <taxon>Eukaryota</taxon>
        <taxon>Sar</taxon>
        <taxon>Stramenopiles</taxon>
        <taxon>Ochrophyta</taxon>
        <taxon>Bacillariophyta</taxon>
        <taxon>Bacillariophyceae</taxon>
        <taxon>Bacillariophycidae</taxon>
        <taxon>Naviculales</taxon>
        <taxon>Naviculaceae</taxon>
        <taxon>Fistulifera</taxon>
    </lineage>
</organism>
<evidence type="ECO:0000313" key="6">
    <source>
        <dbReference type="EMBL" id="GAX17271.1"/>
    </source>
</evidence>
<dbReference type="OrthoDB" id="44259at2759"/>
<keyword evidence="4" id="KW-0175">Coiled coil</keyword>
<feature type="compositionally biased region" description="Polar residues" evidence="5">
    <location>
        <begin position="17"/>
        <end position="28"/>
    </location>
</feature>
<evidence type="ECO:0000313" key="7">
    <source>
        <dbReference type="Proteomes" id="UP000198406"/>
    </source>
</evidence>
<evidence type="ECO:0000256" key="2">
    <source>
        <dbReference type="ARBA" id="ARBA00022540"/>
    </source>
</evidence>
<dbReference type="GO" id="GO:0016281">
    <property type="term" value="C:eukaryotic translation initiation factor 4F complex"/>
    <property type="evidence" value="ECO:0007669"/>
    <property type="project" value="TreeGrafter"/>
</dbReference>
<evidence type="ECO:0000256" key="1">
    <source>
        <dbReference type="ARBA" id="ARBA00005775"/>
    </source>
</evidence>
<comment type="similarity">
    <text evidence="1">Belongs to the eukaryotic initiation factor 4G family.</text>
</comment>
<feature type="coiled-coil region" evidence="4">
    <location>
        <begin position="449"/>
        <end position="484"/>
    </location>
</feature>
<feature type="compositionally biased region" description="Polar residues" evidence="5">
    <location>
        <begin position="37"/>
        <end position="88"/>
    </location>
</feature>
<accession>A0A1Z5JU36</accession>
<comment type="caution">
    <text evidence="6">The sequence shown here is derived from an EMBL/GenBank/DDBJ whole genome shotgun (WGS) entry which is preliminary data.</text>
</comment>
<feature type="compositionally biased region" description="Basic and acidic residues" evidence="5">
    <location>
        <begin position="1"/>
        <end position="16"/>
    </location>
</feature>